<accession>A0A9Q1E6F8</accession>
<comment type="caution">
    <text evidence="2">The sequence shown here is derived from an EMBL/GenBank/DDBJ whole genome shotgun (WGS) entry which is preliminary data.</text>
</comment>
<dbReference type="EMBL" id="JAINUF010000024">
    <property type="protein sequence ID" value="KAJ8333086.1"/>
    <property type="molecule type" value="Genomic_DNA"/>
</dbReference>
<gene>
    <name evidence="2" type="ORF">SKAU_G00419820</name>
</gene>
<reference evidence="2" key="1">
    <citation type="journal article" date="2023" name="Science">
        <title>Genome structures resolve the early diversification of teleost fishes.</title>
        <authorList>
            <person name="Parey E."/>
            <person name="Louis A."/>
            <person name="Montfort J."/>
            <person name="Bouchez O."/>
            <person name="Roques C."/>
            <person name="Iampietro C."/>
            <person name="Lluch J."/>
            <person name="Castinel A."/>
            <person name="Donnadieu C."/>
            <person name="Desvignes T."/>
            <person name="Floi Bucao C."/>
            <person name="Jouanno E."/>
            <person name="Wen M."/>
            <person name="Mejri S."/>
            <person name="Dirks R."/>
            <person name="Jansen H."/>
            <person name="Henkel C."/>
            <person name="Chen W.J."/>
            <person name="Zahm M."/>
            <person name="Cabau C."/>
            <person name="Klopp C."/>
            <person name="Thompson A.W."/>
            <person name="Robinson-Rechavi M."/>
            <person name="Braasch I."/>
            <person name="Lecointre G."/>
            <person name="Bobe J."/>
            <person name="Postlethwait J.H."/>
            <person name="Berthelot C."/>
            <person name="Roest Crollius H."/>
            <person name="Guiguen Y."/>
        </authorList>
    </citation>
    <scope>NUCLEOTIDE SEQUENCE</scope>
    <source>
        <strain evidence="2">WJC10195</strain>
    </source>
</reference>
<evidence type="ECO:0000313" key="3">
    <source>
        <dbReference type="Proteomes" id="UP001152622"/>
    </source>
</evidence>
<evidence type="ECO:0000313" key="2">
    <source>
        <dbReference type="EMBL" id="KAJ8333086.1"/>
    </source>
</evidence>
<keyword evidence="3" id="KW-1185">Reference proteome</keyword>
<organism evidence="2 3">
    <name type="scientific">Synaphobranchus kaupii</name>
    <name type="common">Kaup's arrowtooth eel</name>
    <dbReference type="NCBI Taxonomy" id="118154"/>
    <lineage>
        <taxon>Eukaryota</taxon>
        <taxon>Metazoa</taxon>
        <taxon>Chordata</taxon>
        <taxon>Craniata</taxon>
        <taxon>Vertebrata</taxon>
        <taxon>Euteleostomi</taxon>
        <taxon>Actinopterygii</taxon>
        <taxon>Neopterygii</taxon>
        <taxon>Teleostei</taxon>
        <taxon>Anguilliformes</taxon>
        <taxon>Synaphobranchidae</taxon>
        <taxon>Synaphobranchus</taxon>
    </lineage>
</organism>
<feature type="region of interest" description="Disordered" evidence="1">
    <location>
        <begin position="1"/>
        <end position="31"/>
    </location>
</feature>
<proteinExistence type="predicted"/>
<dbReference type="AlphaFoldDB" id="A0A9Q1E6F8"/>
<dbReference type="Proteomes" id="UP001152622">
    <property type="component" value="Chromosome 24"/>
</dbReference>
<feature type="region of interest" description="Disordered" evidence="1">
    <location>
        <begin position="44"/>
        <end position="73"/>
    </location>
</feature>
<name>A0A9Q1E6F8_SYNKA</name>
<evidence type="ECO:0000256" key="1">
    <source>
        <dbReference type="SAM" id="MobiDB-lite"/>
    </source>
</evidence>
<feature type="compositionally biased region" description="Polar residues" evidence="1">
    <location>
        <begin position="44"/>
        <end position="53"/>
    </location>
</feature>
<protein>
    <submittedName>
        <fullName evidence="2">Uncharacterized protein</fullName>
    </submittedName>
</protein>
<sequence length="73" mass="7851">MRSRASVSYQHLHRTPDGMSAESHHEAPSEADWQIISTMETQVSNGPAGSCLSNGPVMGINPTDDSKTNLIVN</sequence>